<evidence type="ECO:0000256" key="12">
    <source>
        <dbReference type="PIRNR" id="PIRNR006250"/>
    </source>
</evidence>
<dbReference type="PANTHER" id="PTHR32179:SF3">
    <property type="entry name" value="NICOTINATE-NUCLEOTIDE PYROPHOSPHORYLASE [CARBOXYLATING]"/>
    <property type="match status" value="1"/>
</dbReference>
<dbReference type="GO" id="GO:0004514">
    <property type="term" value="F:nicotinate-nucleotide diphosphorylase (carboxylating) activity"/>
    <property type="evidence" value="ECO:0007669"/>
    <property type="project" value="UniProtKB-EC"/>
</dbReference>
<dbReference type="GO" id="GO:0009435">
    <property type="term" value="P:NAD+ biosynthetic process"/>
    <property type="evidence" value="ECO:0007669"/>
    <property type="project" value="UniProtKB-UniPathway"/>
</dbReference>
<feature type="binding site" evidence="13">
    <location>
        <position position="159"/>
    </location>
    <ligand>
        <name>substrate</name>
    </ligand>
</feature>
<keyword evidence="7 12" id="KW-0328">Glycosyltransferase</keyword>
<evidence type="ECO:0000256" key="11">
    <source>
        <dbReference type="ARBA" id="ARBA00069173"/>
    </source>
</evidence>
<dbReference type="SUPFAM" id="SSF54675">
    <property type="entry name" value="Nicotinate/Quinolinate PRTase N-terminal domain-like"/>
    <property type="match status" value="1"/>
</dbReference>
<evidence type="ECO:0000256" key="2">
    <source>
        <dbReference type="ARBA" id="ARBA00004893"/>
    </source>
</evidence>
<evidence type="ECO:0000256" key="8">
    <source>
        <dbReference type="ARBA" id="ARBA00022679"/>
    </source>
</evidence>
<dbReference type="CDD" id="cd01572">
    <property type="entry name" value="QPRTase"/>
    <property type="match status" value="1"/>
</dbReference>
<feature type="binding site" evidence="13">
    <location>
        <position position="169"/>
    </location>
    <ligand>
        <name>substrate</name>
    </ligand>
</feature>
<dbReference type="PIRSF" id="PIRSF006250">
    <property type="entry name" value="NadC_ModD"/>
    <property type="match status" value="1"/>
</dbReference>
<reference evidence="16 17" key="1">
    <citation type="journal article" date="2013" name="Environ. Microbiol.">
        <title>Genome analysis of Chitinivibrio alkaliphilus gen. nov., sp. nov., a novel extremely haloalkaliphilic anaerobic chitinolytic bacterium from the candidate phylum Termite Group 3.</title>
        <authorList>
            <person name="Sorokin D.Y."/>
            <person name="Gumerov V.M."/>
            <person name="Rakitin A.L."/>
            <person name="Beletsky A.V."/>
            <person name="Damste J.S."/>
            <person name="Muyzer G."/>
            <person name="Mardanov A.V."/>
            <person name="Ravin N.V."/>
        </authorList>
    </citation>
    <scope>NUCLEOTIDE SEQUENCE [LARGE SCALE GENOMIC DNA]</scope>
    <source>
        <strain evidence="16 17">ACht1</strain>
    </source>
</reference>
<keyword evidence="8 12" id="KW-0808">Transferase</keyword>
<protein>
    <recommendedName>
        <fullName evidence="11">Probable nicotinate-nucleotide pyrophosphorylase [carboxylating]</fullName>
        <ecNumber evidence="5">2.4.2.19</ecNumber>
    </recommendedName>
    <alternativeName>
        <fullName evidence="9">Quinolinate phosphoribosyltransferase [decarboxylating]</fullName>
    </alternativeName>
</protein>
<feature type="binding site" evidence="13">
    <location>
        <begin position="135"/>
        <end position="137"/>
    </location>
    <ligand>
        <name>substrate</name>
    </ligand>
</feature>
<comment type="pathway">
    <text evidence="2">Cofactor biosynthesis; NAD(+) biosynthesis; nicotinate D-ribonucleotide from quinolinate: step 1/1.</text>
</comment>
<evidence type="ECO:0000256" key="1">
    <source>
        <dbReference type="ARBA" id="ARBA00003237"/>
    </source>
</evidence>
<keyword evidence="6" id="KW-0662">Pyridine nucleotide biosynthesis</keyword>
<feature type="binding site" evidence="13">
    <location>
        <begin position="249"/>
        <end position="251"/>
    </location>
    <ligand>
        <name>substrate</name>
    </ligand>
</feature>
<sequence>MDKNKRAALLENLIMRAKEEDLSEGGDITSQAIFSSNHTSRAVIKAKEAGVVSGIHLITPVFHAFSSSLSVELCVSDGSRVAPQTPLAYVTGETIAILSAERLVLNLLQRFSGIATVTRRMVDCLGDCRTRILDTRKTTPTLRFLEKEAVLHGGGVNHRFGLYDMIMAKDTHVRAAGGPDKAVAAARAWLSQAESSVKIEVEVECLDDFQRALSAGPDIIMLDNMSCEDMAQAVHIRDKTAPSVLLEASGNVTEERIGPISQTGVDYISVGALTHSVQALDIHLQLL</sequence>
<keyword evidence="17" id="KW-1185">Reference proteome</keyword>
<evidence type="ECO:0000256" key="13">
    <source>
        <dbReference type="PIRSR" id="PIRSR006250-1"/>
    </source>
</evidence>
<feature type="binding site" evidence="13">
    <location>
        <position position="102"/>
    </location>
    <ligand>
        <name>substrate</name>
    </ligand>
</feature>
<dbReference type="GO" id="GO:0005737">
    <property type="term" value="C:cytoplasm"/>
    <property type="evidence" value="ECO:0007669"/>
    <property type="project" value="TreeGrafter"/>
</dbReference>
<dbReference type="NCBIfam" id="TIGR00078">
    <property type="entry name" value="nadC"/>
    <property type="match status" value="1"/>
</dbReference>
<evidence type="ECO:0000259" key="14">
    <source>
        <dbReference type="Pfam" id="PF01729"/>
    </source>
</evidence>
<dbReference type="InterPro" id="IPR027277">
    <property type="entry name" value="NadC/ModD"/>
</dbReference>
<dbReference type="Gene3D" id="3.20.20.70">
    <property type="entry name" value="Aldolase class I"/>
    <property type="match status" value="1"/>
</dbReference>
<dbReference type="PATRIC" id="fig|1313304.3.peg.2077"/>
<feature type="binding site" evidence="13">
    <location>
        <position position="202"/>
    </location>
    <ligand>
        <name>substrate</name>
    </ligand>
</feature>
<dbReference type="InterPro" id="IPR036068">
    <property type="entry name" value="Nicotinate_pribotase-like_C"/>
</dbReference>
<dbReference type="InterPro" id="IPR022412">
    <property type="entry name" value="Quinolinate_PRibosylTrfase_N"/>
</dbReference>
<comment type="similarity">
    <text evidence="3 12">Belongs to the NadC/ModD family.</text>
</comment>
<feature type="domain" description="Quinolinate phosphoribosyl transferase C-terminal" evidence="14">
    <location>
        <begin position="114"/>
        <end position="285"/>
    </location>
</feature>
<evidence type="ECO:0000313" key="16">
    <source>
        <dbReference type="EMBL" id="ERP30933.1"/>
    </source>
</evidence>
<dbReference type="STRING" id="1313304.CALK_2182"/>
<dbReference type="InterPro" id="IPR013785">
    <property type="entry name" value="Aldolase_TIM"/>
</dbReference>
<dbReference type="SUPFAM" id="SSF51690">
    <property type="entry name" value="Nicotinate/Quinolinate PRTase C-terminal domain-like"/>
    <property type="match status" value="1"/>
</dbReference>
<dbReference type="GO" id="GO:0034213">
    <property type="term" value="P:quinolinate catabolic process"/>
    <property type="evidence" value="ECO:0007669"/>
    <property type="project" value="TreeGrafter"/>
</dbReference>
<feature type="binding site" evidence="13">
    <location>
        <position position="223"/>
    </location>
    <ligand>
        <name>substrate</name>
    </ligand>
</feature>
<feature type="binding site" evidence="13">
    <location>
        <begin position="270"/>
        <end position="272"/>
    </location>
    <ligand>
        <name>substrate</name>
    </ligand>
</feature>
<feature type="domain" description="Quinolinate phosphoribosyl transferase N-terminal" evidence="15">
    <location>
        <begin position="27"/>
        <end position="112"/>
    </location>
</feature>
<evidence type="ECO:0000256" key="5">
    <source>
        <dbReference type="ARBA" id="ARBA00011944"/>
    </source>
</evidence>
<dbReference type="Pfam" id="PF01729">
    <property type="entry name" value="QRPTase_C"/>
    <property type="match status" value="1"/>
</dbReference>
<name>U7D4R8_9BACT</name>
<evidence type="ECO:0000313" key="17">
    <source>
        <dbReference type="Proteomes" id="UP000017148"/>
    </source>
</evidence>
<dbReference type="FunFam" id="3.90.1170.20:FF:000001">
    <property type="entry name" value="Nicotinate-nucleotide diphosphorylase (Carboxylating)"/>
    <property type="match status" value="1"/>
</dbReference>
<evidence type="ECO:0000256" key="3">
    <source>
        <dbReference type="ARBA" id="ARBA00009400"/>
    </source>
</evidence>
<comment type="subunit">
    <text evidence="4">Hexamer formed by 3 homodimers.</text>
</comment>
<evidence type="ECO:0000256" key="10">
    <source>
        <dbReference type="ARBA" id="ARBA00047445"/>
    </source>
</evidence>
<dbReference type="Gene3D" id="3.90.1170.20">
    <property type="entry name" value="Quinolinate phosphoribosyl transferase, N-terminal domain"/>
    <property type="match status" value="1"/>
</dbReference>
<gene>
    <name evidence="16" type="ORF">CALK_2182</name>
</gene>
<dbReference type="EC" id="2.4.2.19" evidence="5"/>
<dbReference type="AlphaFoldDB" id="U7D4R8"/>
<dbReference type="EMBL" id="ASJR01000025">
    <property type="protein sequence ID" value="ERP30933.1"/>
    <property type="molecule type" value="Genomic_DNA"/>
</dbReference>
<evidence type="ECO:0000256" key="7">
    <source>
        <dbReference type="ARBA" id="ARBA00022676"/>
    </source>
</evidence>
<proteinExistence type="inferred from homology"/>
<evidence type="ECO:0000256" key="9">
    <source>
        <dbReference type="ARBA" id="ARBA00033102"/>
    </source>
</evidence>
<organism evidence="16 17">
    <name type="scientific">Chitinivibrio alkaliphilus ACht1</name>
    <dbReference type="NCBI Taxonomy" id="1313304"/>
    <lineage>
        <taxon>Bacteria</taxon>
        <taxon>Pseudomonadati</taxon>
        <taxon>Fibrobacterota</taxon>
        <taxon>Chitinivibrionia</taxon>
        <taxon>Chitinivibrionales</taxon>
        <taxon>Chitinivibrionaceae</taxon>
        <taxon>Chitinivibrio</taxon>
    </lineage>
</organism>
<comment type="caution">
    <text evidence="16">The sequence shown here is derived from an EMBL/GenBank/DDBJ whole genome shotgun (WGS) entry which is preliminary data.</text>
</comment>
<dbReference type="RefSeq" id="WP_022637558.1">
    <property type="nucleotide sequence ID" value="NZ_ASJR01000025.1"/>
</dbReference>
<dbReference type="eggNOG" id="COG0157">
    <property type="taxonomic scope" value="Bacteria"/>
</dbReference>
<dbReference type="InterPro" id="IPR037128">
    <property type="entry name" value="Quinolinate_PRibosylTase_N_sf"/>
</dbReference>
<comment type="function">
    <text evidence="1">Involved in the catabolism of quinolinic acid (QA).</text>
</comment>
<dbReference type="Proteomes" id="UP000017148">
    <property type="component" value="Unassembled WGS sequence"/>
</dbReference>
<dbReference type="Pfam" id="PF02749">
    <property type="entry name" value="QRPTase_N"/>
    <property type="match status" value="1"/>
</dbReference>
<dbReference type="InterPro" id="IPR002638">
    <property type="entry name" value="Quinolinate_PRibosylTrfase_C"/>
</dbReference>
<accession>U7D4R8</accession>
<evidence type="ECO:0000259" key="15">
    <source>
        <dbReference type="Pfam" id="PF02749"/>
    </source>
</evidence>
<dbReference type="FunFam" id="3.20.20.70:FF:000030">
    <property type="entry name" value="Nicotinate-nucleotide pyrophosphorylase, carboxylating"/>
    <property type="match status" value="1"/>
</dbReference>
<dbReference type="UniPathway" id="UPA00253">
    <property type="reaction ID" value="UER00331"/>
</dbReference>
<dbReference type="InterPro" id="IPR004393">
    <property type="entry name" value="NadC"/>
</dbReference>
<comment type="catalytic activity">
    <reaction evidence="10">
        <text>nicotinate beta-D-ribonucleotide + CO2 + diphosphate = quinolinate + 5-phospho-alpha-D-ribose 1-diphosphate + 2 H(+)</text>
        <dbReference type="Rhea" id="RHEA:12733"/>
        <dbReference type="ChEBI" id="CHEBI:15378"/>
        <dbReference type="ChEBI" id="CHEBI:16526"/>
        <dbReference type="ChEBI" id="CHEBI:29959"/>
        <dbReference type="ChEBI" id="CHEBI:33019"/>
        <dbReference type="ChEBI" id="CHEBI:57502"/>
        <dbReference type="ChEBI" id="CHEBI:58017"/>
        <dbReference type="EC" id="2.4.2.19"/>
    </reaction>
</comment>
<evidence type="ECO:0000256" key="4">
    <source>
        <dbReference type="ARBA" id="ARBA00011218"/>
    </source>
</evidence>
<evidence type="ECO:0000256" key="6">
    <source>
        <dbReference type="ARBA" id="ARBA00022642"/>
    </source>
</evidence>
<dbReference type="PANTHER" id="PTHR32179">
    <property type="entry name" value="NICOTINATE-NUCLEOTIDE PYROPHOSPHORYLASE [CARBOXYLATING]"/>
    <property type="match status" value="1"/>
</dbReference>